<dbReference type="SFLD" id="SFLDS00005">
    <property type="entry name" value="Isoprenoid_Synthase_Type_I"/>
    <property type="match status" value="1"/>
</dbReference>
<dbReference type="EC" id="4.2.3.-" evidence="6"/>
<protein>
    <recommendedName>
        <fullName evidence="6">Terpene synthase</fullName>
        <ecNumber evidence="6">4.2.3.-</ecNumber>
    </recommendedName>
</protein>
<evidence type="ECO:0000313" key="8">
    <source>
        <dbReference type="Proteomes" id="UP000193067"/>
    </source>
</evidence>
<keyword evidence="8" id="KW-1185">Reference proteome</keyword>
<keyword evidence="3 6" id="KW-0479">Metal-binding</keyword>
<comment type="cofactor">
    <cofactor evidence="1 6">
        <name>Mg(2+)</name>
        <dbReference type="ChEBI" id="CHEBI:18420"/>
    </cofactor>
</comment>
<dbReference type="Proteomes" id="UP000193067">
    <property type="component" value="Unassembled WGS sequence"/>
</dbReference>
<dbReference type="GO" id="GO:0008299">
    <property type="term" value="P:isoprenoid biosynthetic process"/>
    <property type="evidence" value="ECO:0007669"/>
    <property type="project" value="UniProtKB-ARBA"/>
</dbReference>
<keyword evidence="4 6" id="KW-0460">Magnesium</keyword>
<keyword evidence="5 6" id="KW-0456">Lyase</keyword>
<dbReference type="InterPro" id="IPR034686">
    <property type="entry name" value="Terpene_cyclase-like_2"/>
</dbReference>
<comment type="similarity">
    <text evidence="2 6">Belongs to the terpene synthase family.</text>
</comment>
<dbReference type="SUPFAM" id="SSF48576">
    <property type="entry name" value="Terpenoid synthases"/>
    <property type="match status" value="1"/>
</dbReference>
<dbReference type="SFLD" id="SFLDG01020">
    <property type="entry name" value="Terpene_Cyclase_Like_2"/>
    <property type="match status" value="1"/>
</dbReference>
<organism evidence="7 8">
    <name type="scientific">Trametes coccinea (strain BRFM310)</name>
    <name type="common">Pycnoporus coccineus</name>
    <dbReference type="NCBI Taxonomy" id="1353009"/>
    <lineage>
        <taxon>Eukaryota</taxon>
        <taxon>Fungi</taxon>
        <taxon>Dikarya</taxon>
        <taxon>Basidiomycota</taxon>
        <taxon>Agaricomycotina</taxon>
        <taxon>Agaricomycetes</taxon>
        <taxon>Polyporales</taxon>
        <taxon>Polyporaceae</taxon>
        <taxon>Trametes</taxon>
    </lineage>
</organism>
<evidence type="ECO:0000256" key="6">
    <source>
        <dbReference type="RuleBase" id="RU366034"/>
    </source>
</evidence>
<evidence type="ECO:0000256" key="3">
    <source>
        <dbReference type="ARBA" id="ARBA00022723"/>
    </source>
</evidence>
<dbReference type="AlphaFoldDB" id="A0A1Y2J252"/>
<dbReference type="STRING" id="1353009.A0A1Y2J252"/>
<dbReference type="PANTHER" id="PTHR35201">
    <property type="entry name" value="TERPENE SYNTHASE"/>
    <property type="match status" value="1"/>
</dbReference>
<dbReference type="PANTHER" id="PTHR35201:SF4">
    <property type="entry name" value="BETA-PINACENE SYNTHASE-RELATED"/>
    <property type="match status" value="1"/>
</dbReference>
<evidence type="ECO:0000256" key="1">
    <source>
        <dbReference type="ARBA" id="ARBA00001946"/>
    </source>
</evidence>
<dbReference type="InterPro" id="IPR008949">
    <property type="entry name" value="Isoprenoid_synthase_dom_sf"/>
</dbReference>
<gene>
    <name evidence="7" type="ORF">PYCCODRAFT_943815</name>
</gene>
<proteinExistence type="inferred from homology"/>
<evidence type="ECO:0000256" key="4">
    <source>
        <dbReference type="ARBA" id="ARBA00022842"/>
    </source>
</evidence>
<dbReference type="Pfam" id="PF19086">
    <property type="entry name" value="Terpene_syn_C_2"/>
    <property type="match status" value="1"/>
</dbReference>
<dbReference type="GO" id="GO:0046872">
    <property type="term" value="F:metal ion binding"/>
    <property type="evidence" value="ECO:0007669"/>
    <property type="project" value="UniProtKB-KW"/>
</dbReference>
<evidence type="ECO:0000256" key="2">
    <source>
        <dbReference type="ARBA" id="ARBA00006333"/>
    </source>
</evidence>
<dbReference type="OrthoDB" id="2861623at2759"/>
<accession>A0A1Y2J252</accession>
<name>A0A1Y2J252_TRAC3</name>
<dbReference type="Gene3D" id="1.10.600.10">
    <property type="entry name" value="Farnesyl Diphosphate Synthase"/>
    <property type="match status" value="1"/>
</dbReference>
<dbReference type="SMR" id="A0A1Y2J252"/>
<dbReference type="EMBL" id="KZ084090">
    <property type="protein sequence ID" value="OSD06521.1"/>
    <property type="molecule type" value="Genomic_DNA"/>
</dbReference>
<evidence type="ECO:0000313" key="7">
    <source>
        <dbReference type="EMBL" id="OSD06521.1"/>
    </source>
</evidence>
<sequence length="379" mass="42896">MRRSSRKFLLPDLVSHCPYPLRSNIHGTTVARTSESWLLAEADFFPERRAAFLGLRAGELTAACYPDADAQHLQVASDFMNFLFTLDDWSDDFSAEDTYGLADCVMRALQDPLGFQTDKVAGKLAKCFFGRYRRTAGPGCTRRFIETMDLFFRAVAQQAKDRARGDIPSLEEYIALRWDTSGCKPCFALIEYAAGIDLPDEVISHPTIRDLEEATNSLVTWSNDIFSYNVEQARRDSHNMIAVMMSRHGYNLQEAVDCVGDLCKASIDRFEHIRQLVPSWGPEVDRDVTTYVLGLQNWIVGSLHWSFESIRYFGEEGASIKKHRVVKLLPHHDAHSRSTGRDSRSGCRKWLGLGRLLSRSRRAFCSVQLRCCPSTSSLS</sequence>
<reference evidence="7 8" key="1">
    <citation type="journal article" date="2015" name="Biotechnol. Biofuels">
        <title>Enhanced degradation of softwood versus hardwood by the white-rot fungus Pycnoporus coccineus.</title>
        <authorList>
            <person name="Couturier M."/>
            <person name="Navarro D."/>
            <person name="Chevret D."/>
            <person name="Henrissat B."/>
            <person name="Piumi F."/>
            <person name="Ruiz-Duenas F.J."/>
            <person name="Martinez A.T."/>
            <person name="Grigoriev I.V."/>
            <person name="Riley R."/>
            <person name="Lipzen A."/>
            <person name="Berrin J.G."/>
            <person name="Master E.R."/>
            <person name="Rosso M.N."/>
        </authorList>
    </citation>
    <scope>NUCLEOTIDE SEQUENCE [LARGE SCALE GENOMIC DNA]</scope>
    <source>
        <strain evidence="7 8">BRFM310</strain>
    </source>
</reference>
<dbReference type="GO" id="GO:0010333">
    <property type="term" value="F:terpene synthase activity"/>
    <property type="evidence" value="ECO:0007669"/>
    <property type="project" value="InterPro"/>
</dbReference>
<evidence type="ECO:0000256" key="5">
    <source>
        <dbReference type="ARBA" id="ARBA00023239"/>
    </source>
</evidence>